<evidence type="ECO:0000256" key="1">
    <source>
        <dbReference type="SAM" id="Phobius"/>
    </source>
</evidence>
<dbReference type="Proteomes" id="UP001366085">
    <property type="component" value="Unassembled WGS sequence"/>
</dbReference>
<keyword evidence="1" id="KW-1133">Transmembrane helix</keyword>
<keyword evidence="1" id="KW-0472">Membrane</keyword>
<keyword evidence="1" id="KW-0812">Transmembrane</keyword>
<accession>A0ABU8LFR8</accession>
<proteinExistence type="predicted"/>
<sequence length="165" mass="16953">MTHDRDPRGAQPAGVSALTALTVGWVSFAAVALLGLGMLSYFAELDVIPAEGAYRWAGIAAMIVAIGGFAATLSWMLRPPRPSYASAVVVGLVAALLHLIVVALGALLGGEQVVGAMVAVSMLVTQGASLVILLAGVVAAWIAIALRRTRAGAPRWPWEDGADPE</sequence>
<gene>
    <name evidence="2" type="ORF">WDU93_00615</name>
</gene>
<protein>
    <submittedName>
        <fullName evidence="2">Uncharacterized protein</fullName>
    </submittedName>
</protein>
<reference evidence="2 3" key="1">
    <citation type="submission" date="2024-02" db="EMBL/GenBank/DDBJ databases">
        <authorList>
            <person name="Saticioglu I.B."/>
        </authorList>
    </citation>
    <scope>NUCLEOTIDE SEQUENCE [LARGE SCALE GENOMIC DNA]</scope>
    <source>
        <strain evidence="2 3">Mu-43</strain>
    </source>
</reference>
<organism evidence="2 3">
    <name type="scientific">Microbacterium istanbulense</name>
    <dbReference type="NCBI Taxonomy" id="3122049"/>
    <lineage>
        <taxon>Bacteria</taxon>
        <taxon>Bacillati</taxon>
        <taxon>Actinomycetota</taxon>
        <taxon>Actinomycetes</taxon>
        <taxon>Micrococcales</taxon>
        <taxon>Microbacteriaceae</taxon>
        <taxon>Microbacterium</taxon>
    </lineage>
</organism>
<feature type="transmembrane region" description="Helical" evidence="1">
    <location>
        <begin position="12"/>
        <end position="36"/>
    </location>
</feature>
<keyword evidence="3" id="KW-1185">Reference proteome</keyword>
<feature type="transmembrane region" description="Helical" evidence="1">
    <location>
        <begin position="56"/>
        <end position="77"/>
    </location>
</feature>
<dbReference type="RefSeq" id="WP_337316309.1">
    <property type="nucleotide sequence ID" value="NZ_JBBDGN010000001.1"/>
</dbReference>
<name>A0ABU8LFR8_9MICO</name>
<feature type="transmembrane region" description="Helical" evidence="1">
    <location>
        <begin position="113"/>
        <end position="146"/>
    </location>
</feature>
<evidence type="ECO:0000313" key="3">
    <source>
        <dbReference type="Proteomes" id="UP001366085"/>
    </source>
</evidence>
<evidence type="ECO:0000313" key="2">
    <source>
        <dbReference type="EMBL" id="MEJ1090179.1"/>
    </source>
</evidence>
<feature type="transmembrane region" description="Helical" evidence="1">
    <location>
        <begin position="84"/>
        <end position="107"/>
    </location>
</feature>
<comment type="caution">
    <text evidence="2">The sequence shown here is derived from an EMBL/GenBank/DDBJ whole genome shotgun (WGS) entry which is preliminary data.</text>
</comment>
<dbReference type="EMBL" id="JBBDGN010000001">
    <property type="protein sequence ID" value="MEJ1090179.1"/>
    <property type="molecule type" value="Genomic_DNA"/>
</dbReference>